<feature type="domain" description="FAD-binding" evidence="5">
    <location>
        <begin position="6"/>
        <end position="319"/>
    </location>
</feature>
<evidence type="ECO:0000256" key="2">
    <source>
        <dbReference type="ARBA" id="ARBA00023033"/>
    </source>
</evidence>
<dbReference type="InterPro" id="IPR036188">
    <property type="entry name" value="FAD/NAD-bd_sf"/>
</dbReference>
<dbReference type="Pfam" id="PF01494">
    <property type="entry name" value="FAD_binding_3"/>
    <property type="match status" value="1"/>
</dbReference>
<keyword evidence="4" id="KW-1133">Transmembrane helix</keyword>
<evidence type="ECO:0000313" key="6">
    <source>
        <dbReference type="EMBL" id="GMH24891.1"/>
    </source>
</evidence>
<evidence type="ECO:0000256" key="3">
    <source>
        <dbReference type="ARBA" id="ARBA00024018"/>
    </source>
</evidence>
<name>A0AAD3TAA9_NEPGR</name>
<dbReference type="InterPro" id="IPR044560">
    <property type="entry name" value="MOase"/>
</dbReference>
<keyword evidence="7" id="KW-1185">Reference proteome</keyword>
<evidence type="ECO:0000259" key="5">
    <source>
        <dbReference type="Pfam" id="PF01494"/>
    </source>
</evidence>
<evidence type="ECO:0000256" key="4">
    <source>
        <dbReference type="SAM" id="Phobius"/>
    </source>
</evidence>
<dbReference type="PRINTS" id="PR00420">
    <property type="entry name" value="RNGMNOXGNASE"/>
</dbReference>
<keyword evidence="4" id="KW-0472">Membrane</keyword>
<gene>
    <name evidence="6" type="ORF">Nepgr_026734</name>
</gene>
<keyword evidence="4" id="KW-0812">Transmembrane</keyword>
<dbReference type="Gene3D" id="3.50.50.60">
    <property type="entry name" value="FAD/NAD(P)-binding domain"/>
    <property type="match status" value="1"/>
</dbReference>
<keyword evidence="1" id="KW-0560">Oxidoreductase</keyword>
<organism evidence="6 7">
    <name type="scientific">Nepenthes gracilis</name>
    <name type="common">Slender pitcher plant</name>
    <dbReference type="NCBI Taxonomy" id="150966"/>
    <lineage>
        <taxon>Eukaryota</taxon>
        <taxon>Viridiplantae</taxon>
        <taxon>Streptophyta</taxon>
        <taxon>Embryophyta</taxon>
        <taxon>Tracheophyta</taxon>
        <taxon>Spermatophyta</taxon>
        <taxon>Magnoliopsida</taxon>
        <taxon>eudicotyledons</taxon>
        <taxon>Gunneridae</taxon>
        <taxon>Pentapetalae</taxon>
        <taxon>Caryophyllales</taxon>
        <taxon>Nepenthaceae</taxon>
        <taxon>Nepenthes</taxon>
    </lineage>
</organism>
<dbReference type="InterPro" id="IPR002938">
    <property type="entry name" value="FAD-bd"/>
</dbReference>
<protein>
    <recommendedName>
        <fullName evidence="5">FAD-binding domain-containing protein</fullName>
    </recommendedName>
</protein>
<dbReference type="GO" id="GO:0004497">
    <property type="term" value="F:monooxygenase activity"/>
    <property type="evidence" value="ECO:0007669"/>
    <property type="project" value="UniProtKB-KW"/>
</dbReference>
<accession>A0AAD3TAA9</accession>
<feature type="transmembrane region" description="Helical" evidence="4">
    <location>
        <begin position="6"/>
        <end position="22"/>
    </location>
</feature>
<dbReference type="PANTHER" id="PTHR45934">
    <property type="entry name" value="FAD/NAD(P)-BINDING OXIDOREDUCTASE FAMILY PROTEIN"/>
    <property type="match status" value="1"/>
</dbReference>
<dbReference type="AlphaFoldDB" id="A0AAD3TAA9"/>
<comment type="similarity">
    <text evidence="3">Belongs to the 3-hydroxybenzoate 6-hydroxylase family.</text>
</comment>
<dbReference type="GO" id="GO:0071949">
    <property type="term" value="F:FAD binding"/>
    <property type="evidence" value="ECO:0007669"/>
    <property type="project" value="InterPro"/>
</dbReference>
<proteinExistence type="inferred from homology"/>
<comment type="caution">
    <text evidence="6">The sequence shown here is derived from an EMBL/GenBank/DDBJ whole genome shotgun (WGS) entry which is preliminary data.</text>
</comment>
<evidence type="ECO:0000313" key="7">
    <source>
        <dbReference type="Proteomes" id="UP001279734"/>
    </source>
</evidence>
<dbReference type="EMBL" id="BSYO01000028">
    <property type="protein sequence ID" value="GMH24891.1"/>
    <property type="molecule type" value="Genomic_DNA"/>
</dbReference>
<dbReference type="Proteomes" id="UP001279734">
    <property type="component" value="Unassembled WGS sequence"/>
</dbReference>
<sequence>MQGDGIVIVGGGICGLATALALHRKGIPSLILEQAESLRATGFAITIHTNGWRALDQLGVGSKLRLTARSLDSFHEIFLDKGVDRRFPFGKEEIRTVKRNDLIEAMAKELPAGTIHFGCRVVAITLDAFSSDPMLKLHDGSVIKSKVVIGCDGVNSVVSRFLELKPPNFYDLCAIRSFTNYPTGHGLDNEFTRIRKGGLLVVRAPVDDNIVYWLVGDNCRSRDSSIPQDMEHFKQSIVQKIQAMDPDIVEMVEKSDIHSLSVYPLRCCPPWDILLGNFHKGNVVVAGDAMHVMTPFLGQGGSACLEDAVVLARCMAQTLSLVDLKSNGQLMLWGKATDAFEQYIRERRMRLFWLSLQVYLIGLLDEPSTSTLIRFVCSCLLILLFRDFQGHTKYDCGRL</sequence>
<reference evidence="6" key="1">
    <citation type="submission" date="2023-05" db="EMBL/GenBank/DDBJ databases">
        <title>Nepenthes gracilis genome sequencing.</title>
        <authorList>
            <person name="Fukushima K."/>
        </authorList>
    </citation>
    <scope>NUCLEOTIDE SEQUENCE</scope>
    <source>
        <strain evidence="6">SING2019-196</strain>
    </source>
</reference>
<keyword evidence="2" id="KW-0503">Monooxygenase</keyword>
<dbReference type="SUPFAM" id="SSF51905">
    <property type="entry name" value="FAD/NAD(P)-binding domain"/>
    <property type="match status" value="1"/>
</dbReference>
<evidence type="ECO:0000256" key="1">
    <source>
        <dbReference type="ARBA" id="ARBA00023002"/>
    </source>
</evidence>
<dbReference type="PANTHER" id="PTHR45934:SF2">
    <property type="entry name" value="MONOOXYGENASE 1"/>
    <property type="match status" value="1"/>
</dbReference>